<dbReference type="OrthoDB" id="443318at2759"/>
<dbReference type="EC" id="3.4.16.-" evidence="7"/>
<evidence type="ECO:0000313" key="8">
    <source>
        <dbReference type="EMBL" id="KXN71690.1"/>
    </source>
</evidence>
<reference evidence="8 9" key="1">
    <citation type="journal article" date="2015" name="Genome Biol. Evol.">
        <title>Phylogenomic analyses indicate that early fungi evolved digesting cell walls of algal ancestors of land plants.</title>
        <authorList>
            <person name="Chang Y."/>
            <person name="Wang S."/>
            <person name="Sekimoto S."/>
            <person name="Aerts A.L."/>
            <person name="Choi C."/>
            <person name="Clum A."/>
            <person name="LaButti K.M."/>
            <person name="Lindquist E.A."/>
            <person name="Yee Ngan C."/>
            <person name="Ohm R.A."/>
            <person name="Salamov A.A."/>
            <person name="Grigoriev I.V."/>
            <person name="Spatafora J.W."/>
            <person name="Berbee M.L."/>
        </authorList>
    </citation>
    <scope>NUCLEOTIDE SEQUENCE [LARGE SCALE GENOMIC DNA]</scope>
    <source>
        <strain evidence="8 9">NRRL 28638</strain>
    </source>
</reference>
<evidence type="ECO:0000256" key="6">
    <source>
        <dbReference type="ARBA" id="ARBA00023180"/>
    </source>
</evidence>
<keyword evidence="9" id="KW-1185">Reference proteome</keyword>
<keyword evidence="5 7" id="KW-0378">Hydrolase</keyword>
<dbReference type="GO" id="GO:0004185">
    <property type="term" value="F:serine-type carboxypeptidase activity"/>
    <property type="evidence" value="ECO:0007669"/>
    <property type="project" value="UniProtKB-UniRule"/>
</dbReference>
<proteinExistence type="inferred from homology"/>
<accession>A0A137P9L8</accession>
<keyword evidence="4" id="KW-0732">Signal</keyword>
<evidence type="ECO:0000256" key="4">
    <source>
        <dbReference type="ARBA" id="ARBA00022729"/>
    </source>
</evidence>
<name>A0A137P9L8_CONC2</name>
<dbReference type="STRING" id="796925.A0A137P9L8"/>
<protein>
    <recommendedName>
        <fullName evidence="7">Carboxypeptidase</fullName>
        <ecNumber evidence="7">3.4.16.-</ecNumber>
    </recommendedName>
</protein>
<dbReference type="Pfam" id="PF00450">
    <property type="entry name" value="Peptidase_S10"/>
    <property type="match status" value="1"/>
</dbReference>
<dbReference type="PANTHER" id="PTHR11802">
    <property type="entry name" value="SERINE PROTEASE FAMILY S10 SERINE CARBOXYPEPTIDASE"/>
    <property type="match status" value="1"/>
</dbReference>
<dbReference type="GO" id="GO:0000324">
    <property type="term" value="C:fungal-type vacuole"/>
    <property type="evidence" value="ECO:0007669"/>
    <property type="project" value="TreeGrafter"/>
</dbReference>
<dbReference type="OMA" id="ELMCDVN"/>
<dbReference type="InterPro" id="IPR029058">
    <property type="entry name" value="AB_hydrolase_fold"/>
</dbReference>
<keyword evidence="3 7" id="KW-0645">Protease</keyword>
<organism evidence="8 9">
    <name type="scientific">Conidiobolus coronatus (strain ATCC 28846 / CBS 209.66 / NRRL 28638)</name>
    <name type="common">Delacroixia coronata</name>
    <dbReference type="NCBI Taxonomy" id="796925"/>
    <lineage>
        <taxon>Eukaryota</taxon>
        <taxon>Fungi</taxon>
        <taxon>Fungi incertae sedis</taxon>
        <taxon>Zoopagomycota</taxon>
        <taxon>Entomophthoromycotina</taxon>
        <taxon>Entomophthoromycetes</taxon>
        <taxon>Entomophthorales</taxon>
        <taxon>Ancylistaceae</taxon>
        <taxon>Conidiobolus</taxon>
    </lineage>
</organism>
<dbReference type="PRINTS" id="PR00724">
    <property type="entry name" value="CRBOXYPTASEC"/>
</dbReference>
<dbReference type="EMBL" id="KQ964469">
    <property type="protein sequence ID" value="KXN71690.1"/>
    <property type="molecule type" value="Genomic_DNA"/>
</dbReference>
<dbReference type="InterPro" id="IPR001563">
    <property type="entry name" value="Peptidase_S10"/>
</dbReference>
<evidence type="ECO:0000256" key="2">
    <source>
        <dbReference type="ARBA" id="ARBA00022645"/>
    </source>
</evidence>
<dbReference type="Gene3D" id="3.40.50.1820">
    <property type="entry name" value="alpha/beta hydrolase"/>
    <property type="match status" value="1"/>
</dbReference>
<keyword evidence="6" id="KW-0325">Glycoprotein</keyword>
<dbReference type="PANTHER" id="PTHR11802:SF113">
    <property type="entry name" value="SERINE CARBOXYPEPTIDASE CTSA-4.1"/>
    <property type="match status" value="1"/>
</dbReference>
<evidence type="ECO:0000256" key="5">
    <source>
        <dbReference type="ARBA" id="ARBA00022801"/>
    </source>
</evidence>
<dbReference type="Proteomes" id="UP000070444">
    <property type="component" value="Unassembled WGS sequence"/>
</dbReference>
<dbReference type="GO" id="GO:0006508">
    <property type="term" value="P:proteolysis"/>
    <property type="evidence" value="ECO:0007669"/>
    <property type="project" value="UniProtKB-KW"/>
</dbReference>
<evidence type="ECO:0000313" key="9">
    <source>
        <dbReference type="Proteomes" id="UP000070444"/>
    </source>
</evidence>
<feature type="non-terminal residue" evidence="8">
    <location>
        <position position="1"/>
    </location>
</feature>
<evidence type="ECO:0000256" key="1">
    <source>
        <dbReference type="ARBA" id="ARBA00009431"/>
    </source>
</evidence>
<dbReference type="Gene3D" id="1.10.287.410">
    <property type="match status" value="1"/>
</dbReference>
<keyword evidence="2 7" id="KW-0121">Carboxypeptidase</keyword>
<dbReference type="AlphaFoldDB" id="A0A137P9L8"/>
<evidence type="ECO:0000256" key="3">
    <source>
        <dbReference type="ARBA" id="ARBA00022670"/>
    </source>
</evidence>
<comment type="similarity">
    <text evidence="1 7">Belongs to the peptidase S10 family.</text>
</comment>
<dbReference type="PROSITE" id="PS00131">
    <property type="entry name" value="CARBOXYPEPT_SER_SER"/>
    <property type="match status" value="1"/>
</dbReference>
<sequence>YSGYLQTQKDKNYYFWFFESRSQPSTDPIILWLNGGPGSTSFSGLLTLNGPCRLNKYANATIINPHSWNNNANVIYLDQPLGVGYSYGPDSATNSVEVGEQVYEFLQKFFNTFPKYRNLDFHVTGESYAGHYIPSIGKVIKDKNKNPYTTYINLKSVAIGNGLINPTVQYPYYINMACNSTYGAVIPKSICDSWINGMPKCISQISDCSSTKNTDTCANASNYCNELIFKQYLEYGLEPNDVRTKANGTDQYKSDPANNFIPFLNRIDIKGVLGANANINFASTKSNTTVYNGFINSGDWAASYHQDIAQLLNNNISVLNYAGDADFSCNWYGVKAFALELDWKGKSGFNSAQDLPLTYLSNGVKYGQYRTYGNFSFVRVYEAGHMVPYYQPAAALDMINRWLSQSHF</sequence>
<evidence type="ECO:0000256" key="7">
    <source>
        <dbReference type="RuleBase" id="RU361156"/>
    </source>
</evidence>
<dbReference type="InterPro" id="IPR018202">
    <property type="entry name" value="Ser_caboxypep_ser_AS"/>
</dbReference>
<gene>
    <name evidence="8" type="ORF">CONCODRAFT_37982</name>
</gene>
<dbReference type="SUPFAM" id="SSF53474">
    <property type="entry name" value="alpha/beta-Hydrolases"/>
    <property type="match status" value="1"/>
</dbReference>